<dbReference type="RefSeq" id="WP_155419968.1">
    <property type="nucleotide sequence ID" value="NZ_CADEQD010000003.1"/>
</dbReference>
<dbReference type="EMBL" id="CP104215">
    <property type="protein sequence ID" value="UWX72380.1"/>
    <property type="molecule type" value="Genomic_DNA"/>
</dbReference>
<evidence type="ECO:0000313" key="3">
    <source>
        <dbReference type="Proteomes" id="UP001059745"/>
    </source>
</evidence>
<protein>
    <submittedName>
        <fullName evidence="2">Uncharacterized protein</fullName>
    </submittedName>
</protein>
<name>A0AB38TWL1_BURGA</name>
<reference evidence="2" key="1">
    <citation type="submission" date="2022-09" db="EMBL/GenBank/DDBJ databases">
        <title>Genomic of Burkholderia gladioli.</title>
        <authorList>
            <person name="Wu H."/>
        </authorList>
    </citation>
    <scope>NUCLEOTIDE SEQUENCE</scope>
    <source>
        <strain evidence="2">ZN-S4</strain>
    </source>
</reference>
<dbReference type="Proteomes" id="UP001059745">
    <property type="component" value="Chromosome 2"/>
</dbReference>
<accession>A0AB38TWL1</accession>
<gene>
    <name evidence="2" type="ORF">NYZ96_28530</name>
</gene>
<organism evidence="2 3">
    <name type="scientific">Burkholderia gladioli</name>
    <name type="common">Pseudomonas marginata</name>
    <name type="synonym">Phytomonas marginata</name>
    <dbReference type="NCBI Taxonomy" id="28095"/>
    <lineage>
        <taxon>Bacteria</taxon>
        <taxon>Pseudomonadati</taxon>
        <taxon>Pseudomonadota</taxon>
        <taxon>Betaproteobacteria</taxon>
        <taxon>Burkholderiales</taxon>
        <taxon>Burkholderiaceae</taxon>
        <taxon>Burkholderia</taxon>
    </lineage>
</organism>
<evidence type="ECO:0000256" key="1">
    <source>
        <dbReference type="SAM" id="MobiDB-lite"/>
    </source>
</evidence>
<sequence>MEIELGRLDRIRDILSKSILFVKFDEGARTAHRTRSLRQKAARRHSGTLNARFRGA</sequence>
<dbReference type="GeneID" id="66461621"/>
<evidence type="ECO:0000313" key="2">
    <source>
        <dbReference type="EMBL" id="UWX72380.1"/>
    </source>
</evidence>
<feature type="compositionally biased region" description="Basic residues" evidence="1">
    <location>
        <begin position="33"/>
        <end position="46"/>
    </location>
</feature>
<dbReference type="AlphaFoldDB" id="A0AB38TWL1"/>
<feature type="region of interest" description="Disordered" evidence="1">
    <location>
        <begin position="33"/>
        <end position="56"/>
    </location>
</feature>
<proteinExistence type="predicted"/>